<organism evidence="1 2">
    <name type="scientific">Moniliophthora roreri</name>
    <name type="common">Frosty pod rot fungus</name>
    <name type="synonym">Monilia roreri</name>
    <dbReference type="NCBI Taxonomy" id="221103"/>
    <lineage>
        <taxon>Eukaryota</taxon>
        <taxon>Fungi</taxon>
        <taxon>Dikarya</taxon>
        <taxon>Basidiomycota</taxon>
        <taxon>Agaricomycotina</taxon>
        <taxon>Agaricomycetes</taxon>
        <taxon>Agaricomycetidae</taxon>
        <taxon>Agaricales</taxon>
        <taxon>Marasmiineae</taxon>
        <taxon>Marasmiaceae</taxon>
        <taxon>Moniliophthora</taxon>
    </lineage>
</organism>
<gene>
    <name evidence="1" type="ORF">WG66_12205</name>
</gene>
<name>A0A0W0FFV1_MONRR</name>
<protein>
    <submittedName>
        <fullName evidence="1">Uncharacterized protein</fullName>
    </submittedName>
</protein>
<dbReference type="Proteomes" id="UP000054988">
    <property type="component" value="Unassembled WGS sequence"/>
</dbReference>
<sequence length="19" mass="2238">MHGDQVLKALTLLKCTRYF</sequence>
<reference evidence="1 2" key="1">
    <citation type="submission" date="2015-12" db="EMBL/GenBank/DDBJ databases">
        <title>Draft genome sequence of Moniliophthora roreri, the causal agent of frosty pod rot of cacao.</title>
        <authorList>
            <person name="Aime M.C."/>
            <person name="Diaz-Valderrama J.R."/>
            <person name="Kijpornyongpan T."/>
            <person name="Phillips-Mora W."/>
        </authorList>
    </citation>
    <scope>NUCLEOTIDE SEQUENCE [LARGE SCALE GENOMIC DNA]</scope>
    <source>
        <strain evidence="1 2">MCA 2952</strain>
    </source>
</reference>
<dbReference type="AlphaFoldDB" id="A0A0W0FFV1"/>
<proteinExistence type="predicted"/>
<accession>A0A0W0FFV1</accession>
<dbReference type="EMBL" id="LATX01002005">
    <property type="protein sequence ID" value="KTB35216.1"/>
    <property type="molecule type" value="Genomic_DNA"/>
</dbReference>
<comment type="caution">
    <text evidence="1">The sequence shown here is derived from an EMBL/GenBank/DDBJ whole genome shotgun (WGS) entry which is preliminary data.</text>
</comment>
<evidence type="ECO:0000313" key="2">
    <source>
        <dbReference type="Proteomes" id="UP000054988"/>
    </source>
</evidence>
<evidence type="ECO:0000313" key="1">
    <source>
        <dbReference type="EMBL" id="KTB35216.1"/>
    </source>
</evidence>